<evidence type="ECO:0000256" key="1">
    <source>
        <dbReference type="ARBA" id="ARBA00002641"/>
    </source>
</evidence>
<dbReference type="GO" id="GO:0004765">
    <property type="term" value="F:shikimate kinase activity"/>
    <property type="evidence" value="ECO:0007669"/>
    <property type="project" value="UniProtKB-EC"/>
</dbReference>
<keyword evidence="6" id="KW-0028">Amino-acid biosynthesis</keyword>
<comment type="subcellular location">
    <subcellularLocation>
        <location evidence="2">Plastid</location>
        <location evidence="2">Chloroplast</location>
    </subcellularLocation>
</comment>
<keyword evidence="14" id="KW-1185">Reference proteome</keyword>
<evidence type="ECO:0000256" key="5">
    <source>
        <dbReference type="ARBA" id="ARBA00012154"/>
    </source>
</evidence>
<evidence type="ECO:0000313" key="14">
    <source>
        <dbReference type="Proteomes" id="UP000822688"/>
    </source>
</evidence>
<evidence type="ECO:0000256" key="10">
    <source>
        <dbReference type="ARBA" id="ARBA00022840"/>
    </source>
</evidence>
<dbReference type="InterPro" id="IPR023000">
    <property type="entry name" value="Shikimate_kinase_CS"/>
</dbReference>
<protein>
    <recommendedName>
        <fullName evidence="5">shikimate kinase</fullName>
        <ecNumber evidence="5">2.7.1.71</ecNumber>
    </recommendedName>
</protein>
<keyword evidence="9" id="KW-0418">Kinase</keyword>
<comment type="function">
    <text evidence="1">Catalyzes the specific phosphorylation of the 3-hydroxyl group of shikimic acid using ATP as a cosubstrate.</text>
</comment>
<comment type="catalytic activity">
    <reaction evidence="12">
        <text>shikimate + ATP = 3-phosphoshikimate + ADP + H(+)</text>
        <dbReference type="Rhea" id="RHEA:13121"/>
        <dbReference type="ChEBI" id="CHEBI:15378"/>
        <dbReference type="ChEBI" id="CHEBI:30616"/>
        <dbReference type="ChEBI" id="CHEBI:36208"/>
        <dbReference type="ChEBI" id="CHEBI:145989"/>
        <dbReference type="ChEBI" id="CHEBI:456216"/>
        <dbReference type="EC" id="2.7.1.71"/>
    </reaction>
</comment>
<gene>
    <name evidence="13" type="ORF">KC19_4G244600</name>
</gene>
<dbReference type="GO" id="GO:0009073">
    <property type="term" value="P:aromatic amino acid family biosynthetic process"/>
    <property type="evidence" value="ECO:0007669"/>
    <property type="project" value="UniProtKB-KW"/>
</dbReference>
<dbReference type="InterPro" id="IPR000623">
    <property type="entry name" value="Shikimate_kinase/TSH1"/>
</dbReference>
<evidence type="ECO:0000256" key="9">
    <source>
        <dbReference type="ARBA" id="ARBA00022777"/>
    </source>
</evidence>
<dbReference type="Proteomes" id="UP000822688">
    <property type="component" value="Chromosome 4"/>
</dbReference>
<name>A0A8T0IER3_CERPU</name>
<dbReference type="GO" id="GO:0009507">
    <property type="term" value="C:chloroplast"/>
    <property type="evidence" value="ECO:0007669"/>
    <property type="project" value="UniProtKB-SubCell"/>
</dbReference>
<evidence type="ECO:0000256" key="12">
    <source>
        <dbReference type="ARBA" id="ARBA00048567"/>
    </source>
</evidence>
<dbReference type="AlphaFoldDB" id="A0A8T0IER3"/>
<dbReference type="FunFam" id="3.40.50.300:FF:001033">
    <property type="entry name" value="Shikimate kinase 2, chloroplastic"/>
    <property type="match status" value="1"/>
</dbReference>
<evidence type="ECO:0000256" key="11">
    <source>
        <dbReference type="ARBA" id="ARBA00023141"/>
    </source>
</evidence>
<evidence type="ECO:0000256" key="6">
    <source>
        <dbReference type="ARBA" id="ARBA00022605"/>
    </source>
</evidence>
<comment type="similarity">
    <text evidence="4">Belongs to the shikimate kinase family.</text>
</comment>
<keyword evidence="10" id="KW-0067">ATP-binding</keyword>
<keyword evidence="7" id="KW-0808">Transferase</keyword>
<keyword evidence="11" id="KW-0057">Aromatic amino acid biosynthesis</keyword>
<evidence type="ECO:0000313" key="13">
    <source>
        <dbReference type="EMBL" id="KAG0581357.1"/>
    </source>
</evidence>
<dbReference type="GO" id="GO:0008652">
    <property type="term" value="P:amino acid biosynthetic process"/>
    <property type="evidence" value="ECO:0007669"/>
    <property type="project" value="UniProtKB-KW"/>
</dbReference>
<dbReference type="OrthoDB" id="197068at2759"/>
<dbReference type="GO" id="GO:0005829">
    <property type="term" value="C:cytosol"/>
    <property type="evidence" value="ECO:0007669"/>
    <property type="project" value="TreeGrafter"/>
</dbReference>
<keyword evidence="8" id="KW-0547">Nucleotide-binding</keyword>
<dbReference type="SUPFAM" id="SSF52540">
    <property type="entry name" value="P-loop containing nucleoside triphosphate hydrolases"/>
    <property type="match status" value="1"/>
</dbReference>
<evidence type="ECO:0000256" key="2">
    <source>
        <dbReference type="ARBA" id="ARBA00004229"/>
    </source>
</evidence>
<dbReference type="InterPro" id="IPR027417">
    <property type="entry name" value="P-loop_NTPase"/>
</dbReference>
<comment type="pathway">
    <text evidence="3">Metabolic intermediate biosynthesis; chorismate biosynthesis; chorismate from D-erythrose 4-phosphate and phosphoenolpyruvate: step 5/7.</text>
</comment>
<dbReference type="Gene3D" id="3.40.50.300">
    <property type="entry name" value="P-loop containing nucleotide triphosphate hydrolases"/>
    <property type="match status" value="1"/>
</dbReference>
<proteinExistence type="inferred from homology"/>
<dbReference type="EMBL" id="CM026424">
    <property type="protein sequence ID" value="KAG0581357.1"/>
    <property type="molecule type" value="Genomic_DNA"/>
</dbReference>
<evidence type="ECO:0000256" key="4">
    <source>
        <dbReference type="ARBA" id="ARBA00006997"/>
    </source>
</evidence>
<evidence type="ECO:0000256" key="3">
    <source>
        <dbReference type="ARBA" id="ARBA00004842"/>
    </source>
</evidence>
<dbReference type="InterPro" id="IPR031322">
    <property type="entry name" value="Shikimate/glucono_kinase"/>
</dbReference>
<dbReference type="HAMAP" id="MF_00109">
    <property type="entry name" value="Shikimate_kinase"/>
    <property type="match status" value="1"/>
</dbReference>
<evidence type="ECO:0000256" key="7">
    <source>
        <dbReference type="ARBA" id="ARBA00022679"/>
    </source>
</evidence>
<dbReference type="EC" id="2.7.1.71" evidence="5"/>
<sequence length="322" mass="35141">MAAVMLGRNVVLSGVSCGVISSPRGCPDWESSSVRVSLERPGVAALPGSSGRRIAAQPSGRWALRAALKELSVDNDVVALPTRNALQVHKVEKRKSGDDQTGKLSEFESLLEEKSEELSQEVALRSQNGIAIYLIGMMASGKSIVGREVAKALNYKFFDSDNVIESYEGGKPCREIFVLLGETKFRNLETKALQMLSEEKCLVVATGGGAVCKVDNWKYLNGVTVWLDVPVEDLVRRLNKTGTETRPLLSGKCAKSELSRLMRERRPHYAKAHCRLSLKALAENLELTDVGALTPTAIAVQVLEEVKQALQQEKYIPPPSGH</sequence>
<dbReference type="CDD" id="cd00464">
    <property type="entry name" value="SK"/>
    <property type="match status" value="1"/>
</dbReference>
<dbReference type="PANTHER" id="PTHR21087">
    <property type="entry name" value="SHIKIMATE KINASE"/>
    <property type="match status" value="1"/>
</dbReference>
<reference evidence="13" key="1">
    <citation type="submission" date="2020-06" db="EMBL/GenBank/DDBJ databases">
        <title>WGS assembly of Ceratodon purpureus strain R40.</title>
        <authorList>
            <person name="Carey S.B."/>
            <person name="Jenkins J."/>
            <person name="Shu S."/>
            <person name="Lovell J.T."/>
            <person name="Sreedasyam A."/>
            <person name="Maumus F."/>
            <person name="Tiley G.P."/>
            <person name="Fernandez-Pozo N."/>
            <person name="Barry K."/>
            <person name="Chen C."/>
            <person name="Wang M."/>
            <person name="Lipzen A."/>
            <person name="Daum C."/>
            <person name="Saski C.A."/>
            <person name="Payton A.C."/>
            <person name="Mcbreen J.C."/>
            <person name="Conrad R.E."/>
            <person name="Kollar L.M."/>
            <person name="Olsson S."/>
            <person name="Huttunen S."/>
            <person name="Landis J.B."/>
            <person name="Wickett N.J."/>
            <person name="Johnson M.G."/>
            <person name="Rensing S.A."/>
            <person name="Grimwood J."/>
            <person name="Schmutz J."/>
            <person name="Mcdaniel S.F."/>
        </authorList>
    </citation>
    <scope>NUCLEOTIDE SEQUENCE</scope>
    <source>
        <strain evidence="13">R40</strain>
    </source>
</reference>
<dbReference type="Pfam" id="PF01202">
    <property type="entry name" value="SKI"/>
    <property type="match status" value="1"/>
</dbReference>
<accession>A0A8T0IER3</accession>
<dbReference type="PANTHER" id="PTHR21087:SF16">
    <property type="entry name" value="SHIKIMATE KINASE 1, CHLOROPLASTIC"/>
    <property type="match status" value="1"/>
</dbReference>
<dbReference type="GO" id="GO:0005524">
    <property type="term" value="F:ATP binding"/>
    <property type="evidence" value="ECO:0007669"/>
    <property type="project" value="UniProtKB-KW"/>
</dbReference>
<dbReference type="PROSITE" id="PS01128">
    <property type="entry name" value="SHIKIMATE_KINASE"/>
    <property type="match status" value="1"/>
</dbReference>
<evidence type="ECO:0000256" key="8">
    <source>
        <dbReference type="ARBA" id="ARBA00022741"/>
    </source>
</evidence>
<dbReference type="PRINTS" id="PR01100">
    <property type="entry name" value="SHIKIMTKNASE"/>
</dbReference>
<comment type="caution">
    <text evidence="13">The sequence shown here is derived from an EMBL/GenBank/DDBJ whole genome shotgun (WGS) entry which is preliminary data.</text>
</comment>
<organism evidence="13 14">
    <name type="scientific">Ceratodon purpureus</name>
    <name type="common">Fire moss</name>
    <name type="synonym">Dicranum purpureum</name>
    <dbReference type="NCBI Taxonomy" id="3225"/>
    <lineage>
        <taxon>Eukaryota</taxon>
        <taxon>Viridiplantae</taxon>
        <taxon>Streptophyta</taxon>
        <taxon>Embryophyta</taxon>
        <taxon>Bryophyta</taxon>
        <taxon>Bryophytina</taxon>
        <taxon>Bryopsida</taxon>
        <taxon>Dicranidae</taxon>
        <taxon>Pseudoditrichales</taxon>
        <taxon>Ditrichaceae</taxon>
        <taxon>Ceratodon</taxon>
    </lineage>
</organism>